<evidence type="ECO:0000259" key="5">
    <source>
        <dbReference type="Pfam" id="PF01343"/>
    </source>
</evidence>
<comment type="similarity">
    <text evidence="1">Belongs to the peptidase S49 family.</text>
</comment>
<dbReference type="NCBIfam" id="TIGR00706">
    <property type="entry name" value="SppA_dom"/>
    <property type="match status" value="1"/>
</dbReference>
<comment type="caution">
    <text evidence="6">The sequence shown here is derived from an EMBL/GenBank/DDBJ whole genome shotgun (WGS) entry which is preliminary data.</text>
</comment>
<dbReference type="CDD" id="cd07023">
    <property type="entry name" value="S49_Sppa_N_C"/>
    <property type="match status" value="1"/>
</dbReference>
<dbReference type="GO" id="GO:0008236">
    <property type="term" value="F:serine-type peptidase activity"/>
    <property type="evidence" value="ECO:0007669"/>
    <property type="project" value="UniProtKB-KW"/>
</dbReference>
<dbReference type="Proteomes" id="UP000030826">
    <property type="component" value="Unassembled WGS sequence"/>
</dbReference>
<name>A0A0B1Q503_9HYPH</name>
<accession>A0A0B1Q503</accession>
<dbReference type="EMBL" id="JRFJ01000001">
    <property type="protein sequence ID" value="KHJ55464.1"/>
    <property type="molecule type" value="Genomic_DNA"/>
</dbReference>
<dbReference type="Gene3D" id="3.90.226.10">
    <property type="entry name" value="2-enoyl-CoA Hydratase, Chain A, domain 1"/>
    <property type="match status" value="2"/>
</dbReference>
<evidence type="ECO:0000313" key="6">
    <source>
        <dbReference type="EMBL" id="KHJ55464.1"/>
    </source>
</evidence>
<dbReference type="AlphaFoldDB" id="A0A0B1Q503"/>
<keyword evidence="3" id="KW-0378">Hydrolase</keyword>
<dbReference type="PANTHER" id="PTHR42987:SF6">
    <property type="entry name" value="PROTEINASE IV"/>
    <property type="match status" value="1"/>
</dbReference>
<dbReference type="GO" id="GO:0006508">
    <property type="term" value="P:proteolysis"/>
    <property type="evidence" value="ECO:0007669"/>
    <property type="project" value="UniProtKB-KW"/>
</dbReference>
<feature type="domain" description="Peptidase S49" evidence="5">
    <location>
        <begin position="105"/>
        <end position="255"/>
    </location>
</feature>
<dbReference type="InterPro" id="IPR002142">
    <property type="entry name" value="Peptidase_S49"/>
</dbReference>
<sequence length="315" mass="33861">MSAQDWIDRRRLRRKLGFWRLAAILLLVAGLLAIPFLMTGGTDALRGPQIASVEISGVITEDDERLALLEDLADNPRVRAVILKVNSPGGTTVGGETLYHAVRRLAEAKPVVAEIGTLGASAAYMVSLGADRIVAHDSSIVGSIGVIFQYADASRLLDTIGLRVDAVRSAPLKAEPSPFAPAPPEALEMIRRLVSSSFDWFVGLVVERRPLDEPAVRRLADGSIFTGLQGLQNGLVDALGGEAESRRWLEQERGVEPGLDIVEHEPQRKGRYGFLRSATFSLLGLDPAASSLQDALFGTGARLDGLLSLWQPPTG</sequence>
<protein>
    <submittedName>
        <fullName evidence="6">Clp protease</fullName>
    </submittedName>
</protein>
<reference evidence="6 7" key="1">
    <citation type="submission" date="2014-09" db="EMBL/GenBank/DDBJ databases">
        <title>Isolation and characterization of Aurantimonas altamirensis ON-56566 from clinical sample following a dog bite.</title>
        <authorList>
            <person name="Eshaghi A."/>
            <person name="Li A."/>
            <person name="Shahinas D."/>
            <person name="Bahn P."/>
            <person name="Kus J.V."/>
            <person name="Patel S.N."/>
        </authorList>
    </citation>
    <scope>NUCLEOTIDE SEQUENCE [LARGE SCALE GENOMIC DNA]</scope>
    <source>
        <strain evidence="6 7">ON-56566</strain>
    </source>
</reference>
<evidence type="ECO:0000256" key="3">
    <source>
        <dbReference type="ARBA" id="ARBA00022801"/>
    </source>
</evidence>
<dbReference type="STRING" id="370622.LA66_02020"/>
<dbReference type="OrthoDB" id="9764363at2"/>
<keyword evidence="4" id="KW-0720">Serine protease</keyword>
<evidence type="ECO:0000256" key="1">
    <source>
        <dbReference type="ARBA" id="ARBA00008683"/>
    </source>
</evidence>
<gene>
    <name evidence="6" type="ORF">LA66_02020</name>
</gene>
<evidence type="ECO:0000313" key="7">
    <source>
        <dbReference type="Proteomes" id="UP000030826"/>
    </source>
</evidence>
<dbReference type="InterPro" id="IPR047272">
    <property type="entry name" value="S49_SppA_C"/>
</dbReference>
<evidence type="ECO:0000256" key="4">
    <source>
        <dbReference type="ARBA" id="ARBA00022825"/>
    </source>
</evidence>
<proteinExistence type="inferred from homology"/>
<organism evidence="6 7">
    <name type="scientific">Aureimonas altamirensis</name>
    <dbReference type="NCBI Taxonomy" id="370622"/>
    <lineage>
        <taxon>Bacteria</taxon>
        <taxon>Pseudomonadati</taxon>
        <taxon>Pseudomonadota</taxon>
        <taxon>Alphaproteobacteria</taxon>
        <taxon>Hyphomicrobiales</taxon>
        <taxon>Aurantimonadaceae</taxon>
        <taxon>Aureimonas</taxon>
    </lineage>
</organism>
<keyword evidence="2 6" id="KW-0645">Protease</keyword>
<dbReference type="InterPro" id="IPR004635">
    <property type="entry name" value="Pept_S49_SppA"/>
</dbReference>
<dbReference type="SUPFAM" id="SSF52096">
    <property type="entry name" value="ClpP/crotonase"/>
    <property type="match status" value="1"/>
</dbReference>
<dbReference type="RefSeq" id="WP_039190502.1">
    <property type="nucleotide sequence ID" value="NZ_JRFJ01000001.1"/>
</dbReference>
<evidence type="ECO:0000256" key="2">
    <source>
        <dbReference type="ARBA" id="ARBA00022670"/>
    </source>
</evidence>
<dbReference type="InterPro" id="IPR029045">
    <property type="entry name" value="ClpP/crotonase-like_dom_sf"/>
</dbReference>
<dbReference type="PANTHER" id="PTHR42987">
    <property type="entry name" value="PEPTIDASE S49"/>
    <property type="match status" value="1"/>
</dbReference>
<dbReference type="Pfam" id="PF01343">
    <property type="entry name" value="Peptidase_S49"/>
    <property type="match status" value="1"/>
</dbReference>